<evidence type="ECO:0000313" key="2">
    <source>
        <dbReference type="EMBL" id="MBP2400522.1"/>
    </source>
</evidence>
<organism evidence="2 3">
    <name type="scientific">Glutamicibacter protophormiae</name>
    <name type="common">Brevibacterium protophormiae</name>
    <dbReference type="NCBI Taxonomy" id="37930"/>
    <lineage>
        <taxon>Bacteria</taxon>
        <taxon>Bacillati</taxon>
        <taxon>Actinomycetota</taxon>
        <taxon>Actinomycetes</taxon>
        <taxon>Micrococcales</taxon>
        <taxon>Micrococcaceae</taxon>
        <taxon>Glutamicibacter</taxon>
    </lineage>
</organism>
<gene>
    <name evidence="2" type="ORF">JOF39_003682</name>
</gene>
<reference evidence="2 3" key="1">
    <citation type="submission" date="2021-03" db="EMBL/GenBank/DDBJ databases">
        <title>Sequencing the genomes of 1000 actinobacteria strains.</title>
        <authorList>
            <person name="Klenk H.-P."/>
        </authorList>
    </citation>
    <scope>NUCLEOTIDE SEQUENCE [LARGE SCALE GENOMIC DNA]</scope>
    <source>
        <strain evidence="2 3">DSM 20168</strain>
    </source>
</reference>
<comment type="caution">
    <text evidence="2">The sequence shown here is derived from an EMBL/GenBank/DDBJ whole genome shotgun (WGS) entry which is preliminary data.</text>
</comment>
<dbReference type="EMBL" id="JAGIOJ010000002">
    <property type="protein sequence ID" value="MBP2400522.1"/>
    <property type="molecule type" value="Genomic_DNA"/>
</dbReference>
<protein>
    <submittedName>
        <fullName evidence="2">Uncharacterized protein</fullName>
    </submittedName>
</protein>
<feature type="compositionally biased region" description="Basic and acidic residues" evidence="1">
    <location>
        <begin position="75"/>
        <end position="87"/>
    </location>
</feature>
<accession>A0ABS4XVJ6</accession>
<proteinExistence type="predicted"/>
<evidence type="ECO:0000256" key="1">
    <source>
        <dbReference type="SAM" id="MobiDB-lite"/>
    </source>
</evidence>
<name>A0ABS4XVJ6_GLUPR</name>
<sequence>MTNTPRKDIYLSLTGDQYDDLTSALETHRNSFERLATEAGNGFGYLDTTYWTQRVTEVQQLLDAVHQLALGESPEQVRQEVHEHEVKNTQPDSGSEVGSEG</sequence>
<feature type="region of interest" description="Disordered" evidence="1">
    <location>
        <begin position="73"/>
        <end position="101"/>
    </location>
</feature>
<keyword evidence="3" id="KW-1185">Reference proteome</keyword>
<dbReference type="Proteomes" id="UP001195422">
    <property type="component" value="Unassembled WGS sequence"/>
</dbReference>
<evidence type="ECO:0000313" key="3">
    <source>
        <dbReference type="Proteomes" id="UP001195422"/>
    </source>
</evidence>
<dbReference type="RefSeq" id="WP_188950140.1">
    <property type="nucleotide sequence ID" value="NZ_BMPH01000020.1"/>
</dbReference>